<keyword evidence="1" id="KW-0175">Coiled coil</keyword>
<sequence>MNEEMVMTIKPDSYSVKTTTDITERIQELLKKTGLNHKDLFTAMVTRYYSELEAGSELDQSDDMQQIRYHLNRVENIFLGSLQKVQDLKKGYSDRLEDIKAKNKGVQEELQQLKNMHSKEVDELKGAKADAEQQQKITLDRNLELEEASRTSRMSIDLLSQKVRELESKLEASERLQEEMVVLKEQLSLVQQERDNLQVELSTEQQVISKLEDQLIEAEALAQRQLQKYQESAQKELAQLQKAAEKDILQLKELHALEKDKLLIEADRKVLEELKSVQAIYEQKTEKLLSRNEALTTKNQELTEKLYTLELELRKIHEV</sequence>
<dbReference type="RefSeq" id="WP_006717172.1">
    <property type="nucleotide sequence ID" value="NZ_CP007032.1"/>
</dbReference>
<feature type="coiled-coil region" evidence="1">
    <location>
        <begin position="285"/>
        <end position="312"/>
    </location>
</feature>
<accession>W0ED06</accession>
<dbReference type="OrthoDB" id="1793392at2"/>
<protein>
    <submittedName>
        <fullName evidence="2">Uncharacterized protein</fullName>
    </submittedName>
</protein>
<dbReference type="KEGG" id="dmt:DESME_08335"/>
<name>W0ED06_9FIRM</name>
<organism evidence="2 3">
    <name type="scientific">Desulfitobacterium metallireducens DSM 15288</name>
    <dbReference type="NCBI Taxonomy" id="871968"/>
    <lineage>
        <taxon>Bacteria</taxon>
        <taxon>Bacillati</taxon>
        <taxon>Bacillota</taxon>
        <taxon>Clostridia</taxon>
        <taxon>Eubacteriales</taxon>
        <taxon>Desulfitobacteriaceae</taxon>
        <taxon>Desulfitobacterium</taxon>
    </lineage>
</organism>
<keyword evidence="3" id="KW-1185">Reference proteome</keyword>
<dbReference type="HOGENOM" id="CLU_1000134_0_0_9"/>
<dbReference type="eggNOG" id="COG1196">
    <property type="taxonomic scope" value="Bacteria"/>
</dbReference>
<evidence type="ECO:0000256" key="1">
    <source>
        <dbReference type="SAM" id="Coils"/>
    </source>
</evidence>
<dbReference type="EMBL" id="CP007032">
    <property type="protein sequence ID" value="AHF07079.1"/>
    <property type="molecule type" value="Genomic_DNA"/>
</dbReference>
<feature type="coiled-coil region" evidence="1">
    <location>
        <begin position="82"/>
        <end position="250"/>
    </location>
</feature>
<dbReference type="STRING" id="871968.DESME_08335"/>
<proteinExistence type="predicted"/>
<dbReference type="AlphaFoldDB" id="W0ED06"/>
<evidence type="ECO:0000313" key="3">
    <source>
        <dbReference type="Proteomes" id="UP000010847"/>
    </source>
</evidence>
<evidence type="ECO:0000313" key="2">
    <source>
        <dbReference type="EMBL" id="AHF07079.1"/>
    </source>
</evidence>
<reference evidence="2 3" key="1">
    <citation type="submission" date="2013-12" db="EMBL/GenBank/DDBJ databases">
        <authorList>
            <consortium name="DOE Joint Genome Institute"/>
            <person name="Smidt H."/>
            <person name="Huntemann M."/>
            <person name="Han J."/>
            <person name="Chen A."/>
            <person name="Kyrpides N."/>
            <person name="Mavromatis K."/>
            <person name="Markowitz V."/>
            <person name="Palaniappan K."/>
            <person name="Ivanova N."/>
            <person name="Schaumberg A."/>
            <person name="Pati A."/>
            <person name="Liolios K."/>
            <person name="Nordberg H.P."/>
            <person name="Cantor M.N."/>
            <person name="Hua S.X."/>
            <person name="Woyke T."/>
        </authorList>
    </citation>
    <scope>NUCLEOTIDE SEQUENCE [LARGE SCALE GENOMIC DNA]</scope>
    <source>
        <strain evidence="3">DSM 15288</strain>
    </source>
</reference>
<gene>
    <name evidence="2" type="ORF">DESME_08335</name>
</gene>
<dbReference type="Proteomes" id="UP000010847">
    <property type="component" value="Chromosome"/>
</dbReference>